<keyword evidence="8 9" id="KW-0472">Membrane</keyword>
<comment type="subcellular location">
    <subcellularLocation>
        <location evidence="1 9">Cell inner membrane</location>
        <topology evidence="1 9">Single-pass membrane protein</topology>
    </subcellularLocation>
</comment>
<evidence type="ECO:0000256" key="5">
    <source>
        <dbReference type="ARBA" id="ARBA00022519"/>
    </source>
</evidence>
<evidence type="ECO:0000256" key="2">
    <source>
        <dbReference type="ARBA" id="ARBA00008358"/>
    </source>
</evidence>
<organism evidence="11 12">
    <name type="scientific">Candidatus Endobugula sertula</name>
    <name type="common">Bugula neritina bacterial symbiont</name>
    <dbReference type="NCBI Taxonomy" id="62101"/>
    <lineage>
        <taxon>Bacteria</taxon>
        <taxon>Pseudomonadati</taxon>
        <taxon>Pseudomonadota</taxon>
        <taxon>Gammaproteobacteria</taxon>
        <taxon>Cellvibrionales</taxon>
        <taxon>Cellvibrionaceae</taxon>
        <taxon>Candidatus Endobugula</taxon>
    </lineage>
</organism>
<dbReference type="InterPro" id="IPR003413">
    <property type="entry name" value="T2SS_GspI_C"/>
</dbReference>
<evidence type="ECO:0000256" key="8">
    <source>
        <dbReference type="ARBA" id="ARBA00023136"/>
    </source>
</evidence>
<feature type="domain" description="Type II secretion system protein GspI C-terminal" evidence="10">
    <location>
        <begin position="56"/>
        <end position="135"/>
    </location>
</feature>
<dbReference type="Pfam" id="PF02501">
    <property type="entry name" value="T2SSI"/>
    <property type="match status" value="1"/>
</dbReference>
<dbReference type="EMBL" id="MDLC01000007">
    <property type="protein sequence ID" value="ODS24579.1"/>
    <property type="molecule type" value="Genomic_DNA"/>
</dbReference>
<comment type="caution">
    <text evidence="11">The sequence shown here is derived from an EMBL/GenBank/DDBJ whole genome shotgun (WGS) entry which is preliminary data.</text>
</comment>
<evidence type="ECO:0000313" key="11">
    <source>
        <dbReference type="EMBL" id="ODS24579.1"/>
    </source>
</evidence>
<keyword evidence="5 9" id="KW-0997">Cell inner membrane</keyword>
<evidence type="ECO:0000256" key="4">
    <source>
        <dbReference type="ARBA" id="ARBA00022481"/>
    </source>
</evidence>
<name>A0A1D2QSN1_9GAMM</name>
<keyword evidence="7 9" id="KW-1133">Transmembrane helix</keyword>
<evidence type="ECO:0000256" key="9">
    <source>
        <dbReference type="RuleBase" id="RU368030"/>
    </source>
</evidence>
<comment type="similarity">
    <text evidence="2 9">Belongs to the GSP I family.</text>
</comment>
<dbReference type="AlphaFoldDB" id="A0A1D2QSN1"/>
<comment type="subunit">
    <text evidence="9">Type II secretion is composed of four main components: the outer membrane complex, the inner membrane complex, the cytoplasmic secretion ATPase and the periplasm-spanning pseudopilus.</text>
</comment>
<dbReference type="PANTHER" id="PTHR38779">
    <property type="entry name" value="TYPE II SECRETION SYSTEM PROTEIN I-RELATED"/>
    <property type="match status" value="1"/>
</dbReference>
<gene>
    <name evidence="11" type="ORF">AB835_03080</name>
</gene>
<dbReference type="InterPro" id="IPR045584">
    <property type="entry name" value="Pilin-like"/>
</dbReference>
<dbReference type="Gene3D" id="3.30.1300.30">
    <property type="entry name" value="GSPII I/J protein-like"/>
    <property type="match status" value="1"/>
</dbReference>
<feature type="transmembrane region" description="Helical" evidence="9">
    <location>
        <begin position="21"/>
        <end position="47"/>
    </location>
</feature>
<reference evidence="11 12" key="1">
    <citation type="journal article" date="2016" name="Appl. Environ. Microbiol.">
        <title>Lack of Overt Genome Reduction in the Bryostatin-Producing Bryozoan Symbiont "Candidatus Endobugula sertula".</title>
        <authorList>
            <person name="Miller I.J."/>
            <person name="Vanee N."/>
            <person name="Fong S.S."/>
            <person name="Lim-Fong G.E."/>
            <person name="Kwan J.C."/>
        </authorList>
    </citation>
    <scope>NUCLEOTIDE SEQUENCE [LARGE SCALE GENOMIC DNA]</scope>
    <source>
        <strain evidence="11">AB1-4</strain>
    </source>
</reference>
<dbReference type="NCBIfam" id="TIGR02532">
    <property type="entry name" value="IV_pilin_GFxxxE"/>
    <property type="match status" value="1"/>
</dbReference>
<evidence type="ECO:0000313" key="12">
    <source>
        <dbReference type="Proteomes" id="UP000242502"/>
    </source>
</evidence>
<dbReference type="STRING" id="62101.AB835_03080"/>
<sequence>MDKENKMISLVSKQQILKAHAGFSLLEVLAATAIIAFTIPALMLLMMKQADTAGALRNKSVAFWIAENTLTRLRLERQIEGSVIDRPLEETVTMAGLEWIVLTEPEETDQASLLRYRTTVSLEPDEPLVTVDTFIH</sequence>
<dbReference type="SUPFAM" id="SSF54523">
    <property type="entry name" value="Pili subunits"/>
    <property type="match status" value="1"/>
</dbReference>
<dbReference type="GO" id="GO:0015628">
    <property type="term" value="P:protein secretion by the type II secretion system"/>
    <property type="evidence" value="ECO:0007669"/>
    <property type="project" value="UniProtKB-UniRule"/>
</dbReference>
<dbReference type="InterPro" id="IPR010052">
    <property type="entry name" value="T2SS_protein-GspI"/>
</dbReference>
<dbReference type="NCBIfam" id="TIGR01707">
    <property type="entry name" value="gspI"/>
    <property type="match status" value="1"/>
</dbReference>
<dbReference type="InterPro" id="IPR012902">
    <property type="entry name" value="N_methyl_site"/>
</dbReference>
<dbReference type="GO" id="GO:0015627">
    <property type="term" value="C:type II protein secretion system complex"/>
    <property type="evidence" value="ECO:0007669"/>
    <property type="project" value="UniProtKB-UniRule"/>
</dbReference>
<dbReference type="GO" id="GO:0005886">
    <property type="term" value="C:plasma membrane"/>
    <property type="evidence" value="ECO:0007669"/>
    <property type="project" value="UniProtKB-SubCell"/>
</dbReference>
<evidence type="ECO:0000256" key="3">
    <source>
        <dbReference type="ARBA" id="ARBA00022475"/>
    </source>
</evidence>
<dbReference type="PANTHER" id="PTHR38779:SF2">
    <property type="entry name" value="TYPE II SECRETION SYSTEM PROTEIN I-RELATED"/>
    <property type="match status" value="1"/>
</dbReference>
<keyword evidence="3" id="KW-1003">Cell membrane</keyword>
<comment type="PTM">
    <text evidence="9">Cleaved by prepilin peptidase.</text>
</comment>
<protein>
    <recommendedName>
        <fullName evidence="9">Type II secretion system protein I</fullName>
        <shortName evidence="9">T2SS minor pseudopilin I</shortName>
    </recommendedName>
</protein>
<comment type="function">
    <text evidence="9">Component of the type II secretion system required for the energy-dependent secretion of extracellular factors such as proteases and toxins from the periplasm.</text>
</comment>
<keyword evidence="4 9" id="KW-0488">Methylation</keyword>
<keyword evidence="6 9" id="KW-0812">Transmembrane</keyword>
<evidence type="ECO:0000256" key="1">
    <source>
        <dbReference type="ARBA" id="ARBA00004377"/>
    </source>
</evidence>
<evidence type="ECO:0000256" key="6">
    <source>
        <dbReference type="ARBA" id="ARBA00022692"/>
    </source>
</evidence>
<dbReference type="Proteomes" id="UP000242502">
    <property type="component" value="Unassembled WGS sequence"/>
</dbReference>
<evidence type="ECO:0000256" key="7">
    <source>
        <dbReference type="ARBA" id="ARBA00022989"/>
    </source>
</evidence>
<proteinExistence type="inferred from homology"/>
<evidence type="ECO:0000259" key="10">
    <source>
        <dbReference type="Pfam" id="PF02501"/>
    </source>
</evidence>
<accession>A0A1D2QSN1</accession>